<feature type="region of interest" description="Disordered" evidence="2">
    <location>
        <begin position="1"/>
        <end position="20"/>
    </location>
</feature>
<proteinExistence type="predicted"/>
<evidence type="ECO:0000256" key="2">
    <source>
        <dbReference type="SAM" id="MobiDB-lite"/>
    </source>
</evidence>
<dbReference type="CDD" id="cd00067">
    <property type="entry name" value="GAL4"/>
    <property type="match status" value="1"/>
</dbReference>
<protein>
    <recommendedName>
        <fullName evidence="3">Zn(2)-C6 fungal-type domain-containing protein</fullName>
    </recommendedName>
</protein>
<keyword evidence="1" id="KW-0539">Nucleus</keyword>
<dbReference type="EMBL" id="JAWWNJ010000007">
    <property type="protein sequence ID" value="KAK7052745.1"/>
    <property type="molecule type" value="Genomic_DNA"/>
</dbReference>
<dbReference type="PROSITE" id="PS50048">
    <property type="entry name" value="ZN2_CY6_FUNGAL_2"/>
    <property type="match status" value="1"/>
</dbReference>
<dbReference type="InterPro" id="IPR050797">
    <property type="entry name" value="Carb_Metab_Trans_Reg"/>
</dbReference>
<dbReference type="InterPro" id="IPR036864">
    <property type="entry name" value="Zn2-C6_fun-type_DNA-bd_sf"/>
</dbReference>
<dbReference type="InterPro" id="IPR001138">
    <property type="entry name" value="Zn2Cys6_DnaBD"/>
</dbReference>
<comment type="caution">
    <text evidence="4">The sequence shown here is derived from an EMBL/GenBank/DDBJ whole genome shotgun (WGS) entry which is preliminary data.</text>
</comment>
<dbReference type="SUPFAM" id="SSF57701">
    <property type="entry name" value="Zn2/Cys6 DNA-binding domain"/>
    <property type="match status" value="1"/>
</dbReference>
<dbReference type="PROSITE" id="PS00463">
    <property type="entry name" value="ZN2_CY6_FUNGAL_1"/>
    <property type="match status" value="1"/>
</dbReference>
<evidence type="ECO:0000313" key="4">
    <source>
        <dbReference type="EMBL" id="KAK7052745.1"/>
    </source>
</evidence>
<feature type="compositionally biased region" description="Basic and acidic residues" evidence="2">
    <location>
        <begin position="1"/>
        <end position="13"/>
    </location>
</feature>
<reference evidence="4 5" key="1">
    <citation type="journal article" date="2024" name="J Genomics">
        <title>Draft genome sequencing and assembly of Favolaschia claudopus CIRM-BRFM 2984 isolated from oak limbs.</title>
        <authorList>
            <person name="Navarro D."/>
            <person name="Drula E."/>
            <person name="Chaduli D."/>
            <person name="Cazenave R."/>
            <person name="Ahrendt S."/>
            <person name="Wang J."/>
            <person name="Lipzen A."/>
            <person name="Daum C."/>
            <person name="Barry K."/>
            <person name="Grigoriev I.V."/>
            <person name="Favel A."/>
            <person name="Rosso M.N."/>
            <person name="Martin F."/>
        </authorList>
    </citation>
    <scope>NUCLEOTIDE SEQUENCE [LARGE SCALE GENOMIC DNA]</scope>
    <source>
        <strain evidence="4 5">CIRM-BRFM 2984</strain>
    </source>
</reference>
<dbReference type="Pfam" id="PF00172">
    <property type="entry name" value="Zn_clus"/>
    <property type="match status" value="1"/>
</dbReference>
<evidence type="ECO:0000256" key="1">
    <source>
        <dbReference type="ARBA" id="ARBA00023242"/>
    </source>
</evidence>
<feature type="region of interest" description="Disordered" evidence="2">
    <location>
        <begin position="63"/>
        <end position="132"/>
    </location>
</feature>
<dbReference type="PANTHER" id="PTHR31668">
    <property type="entry name" value="GLUCOSE TRANSPORT TRANSCRIPTION REGULATOR RGT1-RELATED-RELATED"/>
    <property type="match status" value="1"/>
</dbReference>
<dbReference type="PANTHER" id="PTHR31668:SF30">
    <property type="entry name" value="ZN(II)2CYS6 TRANSCRIPTION FACTOR (EUROFUNG)"/>
    <property type="match status" value="1"/>
</dbReference>
<feature type="domain" description="Zn(2)-C6 fungal-type" evidence="3">
    <location>
        <begin position="24"/>
        <end position="58"/>
    </location>
</feature>
<gene>
    <name evidence="4" type="ORF">R3P38DRAFT_3306360</name>
</gene>
<dbReference type="Gene3D" id="4.10.240.10">
    <property type="entry name" value="Zn(2)-C6 fungal-type DNA-binding domain"/>
    <property type="match status" value="1"/>
</dbReference>
<feature type="compositionally biased region" description="Polar residues" evidence="2">
    <location>
        <begin position="163"/>
        <end position="172"/>
    </location>
</feature>
<sequence>MSTSTNERRRDAPNAKTRRRTLLACLECRRRKMRCIPSEQPPTNPCARCQKKGLRCEYVAVEIDDSGPSGSDSGIPPAPDHTPQPHRRAPSWVAQPGPAPPLPYTAAPPPHARPRYSGHSQYPDLSLHGESTPQLQPQLQAGQYYPSGMYNPNQNQGYYNPMSAPQQSSQYMNPAAGMQPRPYTPGDTLYPAHYGQMPYYGDSAMPDYSQWDPSRNPG</sequence>
<accession>A0AAW0DJU6</accession>
<feature type="region of interest" description="Disordered" evidence="2">
    <location>
        <begin position="162"/>
        <end position="189"/>
    </location>
</feature>
<dbReference type="Proteomes" id="UP001362999">
    <property type="component" value="Unassembled WGS sequence"/>
</dbReference>
<feature type="compositionally biased region" description="Low complexity" evidence="2">
    <location>
        <begin position="66"/>
        <end position="75"/>
    </location>
</feature>
<organism evidence="4 5">
    <name type="scientific">Favolaschia claudopus</name>
    <dbReference type="NCBI Taxonomy" id="2862362"/>
    <lineage>
        <taxon>Eukaryota</taxon>
        <taxon>Fungi</taxon>
        <taxon>Dikarya</taxon>
        <taxon>Basidiomycota</taxon>
        <taxon>Agaricomycotina</taxon>
        <taxon>Agaricomycetes</taxon>
        <taxon>Agaricomycetidae</taxon>
        <taxon>Agaricales</taxon>
        <taxon>Marasmiineae</taxon>
        <taxon>Mycenaceae</taxon>
        <taxon>Favolaschia</taxon>
    </lineage>
</organism>
<keyword evidence="5" id="KW-1185">Reference proteome</keyword>
<name>A0AAW0DJU6_9AGAR</name>
<dbReference type="GO" id="GO:0000981">
    <property type="term" value="F:DNA-binding transcription factor activity, RNA polymerase II-specific"/>
    <property type="evidence" value="ECO:0007669"/>
    <property type="project" value="InterPro"/>
</dbReference>
<evidence type="ECO:0000313" key="5">
    <source>
        <dbReference type="Proteomes" id="UP001362999"/>
    </source>
</evidence>
<dbReference type="AlphaFoldDB" id="A0AAW0DJU6"/>
<dbReference type="GO" id="GO:0008270">
    <property type="term" value="F:zinc ion binding"/>
    <property type="evidence" value="ECO:0007669"/>
    <property type="project" value="InterPro"/>
</dbReference>
<feature type="compositionally biased region" description="Pro residues" evidence="2">
    <location>
        <begin position="97"/>
        <end position="111"/>
    </location>
</feature>
<dbReference type="SMART" id="SM00066">
    <property type="entry name" value="GAL4"/>
    <property type="match status" value="1"/>
</dbReference>
<evidence type="ECO:0000259" key="3">
    <source>
        <dbReference type="PROSITE" id="PS50048"/>
    </source>
</evidence>